<evidence type="ECO:0000313" key="1">
    <source>
        <dbReference type="EMBL" id="THU92508.1"/>
    </source>
</evidence>
<sequence length="102" mass="11820">MTTNTVLVGTIGKTVTETVVTLEVVFANRLPIRLSSLVLVAQVSHRDYHPVSHFHAPYVPPPEHHVRDRDREGYYLYSIFVSRRFFRALKLLFGYTENKYSP</sequence>
<protein>
    <submittedName>
        <fullName evidence="1">Uncharacterized protein</fullName>
    </submittedName>
</protein>
<proteinExistence type="predicted"/>
<dbReference type="Proteomes" id="UP000297245">
    <property type="component" value="Unassembled WGS sequence"/>
</dbReference>
<keyword evidence="2" id="KW-1185">Reference proteome</keyword>
<reference evidence="1 2" key="1">
    <citation type="journal article" date="2019" name="Nat. Ecol. Evol.">
        <title>Megaphylogeny resolves global patterns of mushroom evolution.</title>
        <authorList>
            <person name="Varga T."/>
            <person name="Krizsan K."/>
            <person name="Foldi C."/>
            <person name="Dima B."/>
            <person name="Sanchez-Garcia M."/>
            <person name="Sanchez-Ramirez S."/>
            <person name="Szollosi G.J."/>
            <person name="Szarkandi J.G."/>
            <person name="Papp V."/>
            <person name="Albert L."/>
            <person name="Andreopoulos W."/>
            <person name="Angelini C."/>
            <person name="Antonin V."/>
            <person name="Barry K.W."/>
            <person name="Bougher N.L."/>
            <person name="Buchanan P."/>
            <person name="Buyck B."/>
            <person name="Bense V."/>
            <person name="Catcheside P."/>
            <person name="Chovatia M."/>
            <person name="Cooper J."/>
            <person name="Damon W."/>
            <person name="Desjardin D."/>
            <person name="Finy P."/>
            <person name="Geml J."/>
            <person name="Haridas S."/>
            <person name="Hughes K."/>
            <person name="Justo A."/>
            <person name="Karasinski D."/>
            <person name="Kautmanova I."/>
            <person name="Kiss B."/>
            <person name="Kocsube S."/>
            <person name="Kotiranta H."/>
            <person name="LaButti K.M."/>
            <person name="Lechner B.E."/>
            <person name="Liimatainen K."/>
            <person name="Lipzen A."/>
            <person name="Lukacs Z."/>
            <person name="Mihaltcheva S."/>
            <person name="Morgado L.N."/>
            <person name="Niskanen T."/>
            <person name="Noordeloos M.E."/>
            <person name="Ohm R.A."/>
            <person name="Ortiz-Santana B."/>
            <person name="Ovrebo C."/>
            <person name="Racz N."/>
            <person name="Riley R."/>
            <person name="Savchenko A."/>
            <person name="Shiryaev A."/>
            <person name="Soop K."/>
            <person name="Spirin V."/>
            <person name="Szebenyi C."/>
            <person name="Tomsovsky M."/>
            <person name="Tulloss R.E."/>
            <person name="Uehling J."/>
            <person name="Grigoriev I.V."/>
            <person name="Vagvolgyi C."/>
            <person name="Papp T."/>
            <person name="Martin F.M."/>
            <person name="Miettinen O."/>
            <person name="Hibbett D.S."/>
            <person name="Nagy L.G."/>
        </authorList>
    </citation>
    <scope>NUCLEOTIDE SEQUENCE [LARGE SCALE GENOMIC DNA]</scope>
    <source>
        <strain evidence="1 2">CBS 962.96</strain>
    </source>
</reference>
<name>A0A4S8LU47_DENBC</name>
<evidence type="ECO:0000313" key="2">
    <source>
        <dbReference type="Proteomes" id="UP000297245"/>
    </source>
</evidence>
<dbReference type="EMBL" id="ML179277">
    <property type="protein sequence ID" value="THU92508.1"/>
    <property type="molecule type" value="Genomic_DNA"/>
</dbReference>
<organism evidence="1 2">
    <name type="scientific">Dendrothele bispora (strain CBS 962.96)</name>
    <dbReference type="NCBI Taxonomy" id="1314807"/>
    <lineage>
        <taxon>Eukaryota</taxon>
        <taxon>Fungi</taxon>
        <taxon>Dikarya</taxon>
        <taxon>Basidiomycota</taxon>
        <taxon>Agaricomycotina</taxon>
        <taxon>Agaricomycetes</taxon>
        <taxon>Agaricomycetidae</taxon>
        <taxon>Agaricales</taxon>
        <taxon>Agaricales incertae sedis</taxon>
        <taxon>Dendrothele</taxon>
    </lineage>
</organism>
<dbReference type="AlphaFoldDB" id="A0A4S8LU47"/>
<accession>A0A4S8LU47</accession>
<gene>
    <name evidence="1" type="ORF">K435DRAFT_862418</name>
</gene>